<dbReference type="GO" id="GO:0030677">
    <property type="term" value="C:ribonuclease P complex"/>
    <property type="evidence" value="ECO:0007669"/>
    <property type="project" value="InterPro"/>
</dbReference>
<keyword evidence="1" id="KW-1185">Reference proteome</keyword>
<dbReference type="RefSeq" id="XP_012918334.1">
    <property type="nucleotide sequence ID" value="XM_013062880.2"/>
</dbReference>
<dbReference type="PANTHER" id="PTHR13348">
    <property type="entry name" value="RIBONUCLEASE P SUBUNIT P29"/>
    <property type="match status" value="1"/>
</dbReference>
<proteinExistence type="predicted"/>
<dbReference type="CTD" id="10775"/>
<evidence type="ECO:0000313" key="1">
    <source>
        <dbReference type="Proteomes" id="UP000000715"/>
    </source>
</evidence>
<dbReference type="InterPro" id="IPR016848">
    <property type="entry name" value="RNase_P/MRP_Rpp29-subunit"/>
</dbReference>
<reference evidence="2" key="1">
    <citation type="submission" date="2025-08" db="UniProtKB">
        <authorList>
            <consortium name="RefSeq"/>
        </authorList>
    </citation>
    <scope>IDENTIFICATION</scope>
    <source>
        <tissue evidence="2">Brain</tissue>
    </source>
</reference>
<protein>
    <submittedName>
        <fullName evidence="2">Ribonuclease P protein subunit p29 isoform X1</fullName>
    </submittedName>
</protein>
<dbReference type="Proteomes" id="UP000000715">
    <property type="component" value="Unplaced"/>
</dbReference>
<name>A0A8U0TH47_MUSPF</name>
<organism evidence="1 2">
    <name type="scientific">Mustela putorius furo</name>
    <name type="common">European domestic ferret</name>
    <name type="synonym">Mustela furo</name>
    <dbReference type="NCBI Taxonomy" id="9669"/>
    <lineage>
        <taxon>Eukaryota</taxon>
        <taxon>Metazoa</taxon>
        <taxon>Chordata</taxon>
        <taxon>Craniata</taxon>
        <taxon>Vertebrata</taxon>
        <taxon>Euteleostomi</taxon>
        <taxon>Mammalia</taxon>
        <taxon>Eutheria</taxon>
        <taxon>Laurasiatheria</taxon>
        <taxon>Carnivora</taxon>
        <taxon>Caniformia</taxon>
        <taxon>Musteloidea</taxon>
        <taxon>Mustelidae</taxon>
        <taxon>Mustelinae</taxon>
        <taxon>Mustela</taxon>
    </lineage>
</organism>
<dbReference type="AlphaFoldDB" id="A0A8U0TH47"/>
<accession>A0A8U0TH47</accession>
<dbReference type="OrthoDB" id="124041at2759"/>
<dbReference type="GO" id="GO:0001682">
    <property type="term" value="P:tRNA 5'-leader removal"/>
    <property type="evidence" value="ECO:0007669"/>
    <property type="project" value="InterPro"/>
</dbReference>
<evidence type="ECO:0000313" key="2">
    <source>
        <dbReference type="RefSeq" id="XP_012918334.1"/>
    </source>
</evidence>
<dbReference type="GO" id="GO:0033204">
    <property type="term" value="F:ribonuclease P RNA binding"/>
    <property type="evidence" value="ECO:0007669"/>
    <property type="project" value="InterPro"/>
</dbReference>
<dbReference type="PANTHER" id="PTHR13348:SF0">
    <property type="entry name" value="RIBONUCLEASE P PROTEIN SUBUNIT P29"/>
    <property type="match status" value="1"/>
</dbReference>
<gene>
    <name evidence="2" type="primary">POP4</name>
</gene>
<dbReference type="GO" id="GO:0006364">
    <property type="term" value="P:rRNA processing"/>
    <property type="evidence" value="ECO:0007669"/>
    <property type="project" value="TreeGrafter"/>
</dbReference>
<sequence length="259" mass="30014">MKSVIYHAFSQKEAKELDVQLLGAQQAEAFVRAFLKRSTPHMSQQAREDQLQRKAVVLEYATRRKRKEKRKKSKGLSARQRRELHLFDIKPEQQRYSLFLPLHELWKQYIRDLCGGLKPDTQPHMIQTKLLKADLHGALVSDPIAETWPHPSNLWILVALDTHVTSWLQSPSQDPCGCRPPKGHLVRTAQRLQSHSHEIQMPVLCGCYRNSPTGNKARFQNPHQRRPPESYPQAKLCVCSGNRWLHLLHLWKQIPASVK</sequence>
<dbReference type="GeneID" id="101681008"/>
<dbReference type="GO" id="GO:0000172">
    <property type="term" value="C:ribonuclease MRP complex"/>
    <property type="evidence" value="ECO:0007669"/>
    <property type="project" value="InterPro"/>
</dbReference>